<accession>A0A0D2XBF0</accession>
<dbReference type="Proteomes" id="UP000002489">
    <property type="component" value="Unassembled WGS sequence"/>
</dbReference>
<reference evidence="2" key="2">
    <citation type="submission" date="2025-08" db="UniProtKB">
        <authorList>
            <consortium name="EnsemblFungi"/>
        </authorList>
    </citation>
    <scope>IDENTIFICATION</scope>
    <source>
        <strain evidence="2">4287 / CBS 123668 / FGSC 9935 / NRRL 34936</strain>
    </source>
</reference>
<evidence type="ECO:0000313" key="2">
    <source>
        <dbReference type="EnsemblFungi" id="FOXG_01220P0"/>
    </source>
</evidence>
<dbReference type="InterPro" id="IPR013087">
    <property type="entry name" value="Znf_C2H2_type"/>
</dbReference>
<dbReference type="PROSITE" id="PS00028">
    <property type="entry name" value="ZINC_FINGER_C2H2_1"/>
    <property type="match status" value="1"/>
</dbReference>
<name>A0A0D2XBF0_FUSOF</name>
<reference evidence="3" key="1">
    <citation type="journal article" date="2012" name="Mol. Plant Microbe Interact.">
        <title>A highly conserved effector in Fusarium oxysporum is required for full virulence on Arabidopsis.</title>
        <authorList>
            <person name="Thatcher L.F."/>
            <person name="Gardiner D.M."/>
            <person name="Kazan K."/>
            <person name="Manners J."/>
        </authorList>
    </citation>
    <scope>NUCLEOTIDE SEQUENCE [LARGE SCALE GENOMIC DNA]</scope>
    <source>
        <strain evidence="3">Fo5176</strain>
    </source>
</reference>
<evidence type="ECO:0000313" key="3">
    <source>
        <dbReference type="Proteomes" id="UP000002489"/>
    </source>
</evidence>
<dbReference type="AlphaFoldDB" id="A0A0D2XBF0"/>
<dbReference type="EnsemblFungi" id="FOXG_01220T0">
    <property type="protein sequence ID" value="FOXG_01220P0"/>
    <property type="gene ID" value="FOXG_01220"/>
</dbReference>
<organism evidence="2 3">
    <name type="scientific">Fusarium oxysporum (strain Fo5176)</name>
    <name type="common">Fusarium vascular wilt</name>
    <dbReference type="NCBI Taxonomy" id="660025"/>
    <lineage>
        <taxon>Eukaryota</taxon>
        <taxon>Fungi</taxon>
        <taxon>Dikarya</taxon>
        <taxon>Ascomycota</taxon>
        <taxon>Pezizomycotina</taxon>
        <taxon>Sordariomycetes</taxon>
        <taxon>Hypocreomycetidae</taxon>
        <taxon>Hypocreales</taxon>
        <taxon>Nectriaceae</taxon>
        <taxon>Fusarium</taxon>
        <taxon>Fusarium oxysporum species complex</taxon>
    </lineage>
</organism>
<protein>
    <recommendedName>
        <fullName evidence="1">C2H2-type domain-containing protein</fullName>
    </recommendedName>
</protein>
<feature type="domain" description="C2H2-type" evidence="1">
    <location>
        <begin position="34"/>
        <end position="57"/>
    </location>
</feature>
<evidence type="ECO:0000259" key="1">
    <source>
        <dbReference type="PROSITE" id="PS00028"/>
    </source>
</evidence>
<sequence>QGSTDTPASNVSESYPDAQDFPFFFEVKYFLRDCNYKNCGQSFETGTERINHEVEAHNRCITCEMYFKARSALEKHQPKSKVVDTVVGDFDHWLEFAVGARAHEDKQKDKAARNPNPSKNIDCITCERKFKKASTMMKHVENGKCIPELTAMDIFVLGQRLAERGAPCVRN</sequence>
<proteinExistence type="predicted"/>